<dbReference type="AlphaFoldDB" id="A0A6A0A8V9"/>
<proteinExistence type="predicted"/>
<name>A0A6A0A8V9_HAELA</name>
<organism evidence="1 2">
    <name type="scientific">Haematococcus lacustris</name>
    <name type="common">Green alga</name>
    <name type="synonym">Haematococcus pluvialis</name>
    <dbReference type="NCBI Taxonomy" id="44745"/>
    <lineage>
        <taxon>Eukaryota</taxon>
        <taxon>Viridiplantae</taxon>
        <taxon>Chlorophyta</taxon>
        <taxon>core chlorophytes</taxon>
        <taxon>Chlorophyceae</taxon>
        <taxon>CS clade</taxon>
        <taxon>Chlamydomonadales</taxon>
        <taxon>Haematococcaceae</taxon>
        <taxon>Haematococcus</taxon>
    </lineage>
</organism>
<sequence>MCTATNRLVAHCPLDVLQATELVLQSDTQRALALVVTTLGVAIPLLAMPKLVDAAACGNTVLAMALMGLCDHLAKVPQQHVQKWRADVAGTCGEALFAKAMDAVAAKLQLPHLTAAAAEGGEAVAGMGAEQELQAQQGLAKLTTHLHASLHIVKVVK</sequence>
<evidence type="ECO:0000313" key="2">
    <source>
        <dbReference type="Proteomes" id="UP000485058"/>
    </source>
</evidence>
<comment type="caution">
    <text evidence="1">The sequence shown here is derived from an EMBL/GenBank/DDBJ whole genome shotgun (WGS) entry which is preliminary data.</text>
</comment>
<dbReference type="Proteomes" id="UP000485058">
    <property type="component" value="Unassembled WGS sequence"/>
</dbReference>
<protein>
    <submittedName>
        <fullName evidence="1">Uncharacterized protein</fullName>
    </submittedName>
</protein>
<gene>
    <name evidence="1" type="ORF">HaLaN_27057</name>
</gene>
<dbReference type="EMBL" id="BLLF01003928">
    <property type="protein sequence ID" value="GFH28547.1"/>
    <property type="molecule type" value="Genomic_DNA"/>
</dbReference>
<reference evidence="1 2" key="1">
    <citation type="submission" date="2020-02" db="EMBL/GenBank/DDBJ databases">
        <title>Draft genome sequence of Haematococcus lacustris strain NIES-144.</title>
        <authorList>
            <person name="Morimoto D."/>
            <person name="Nakagawa S."/>
            <person name="Yoshida T."/>
            <person name="Sawayama S."/>
        </authorList>
    </citation>
    <scope>NUCLEOTIDE SEQUENCE [LARGE SCALE GENOMIC DNA]</scope>
    <source>
        <strain evidence="1 2">NIES-144</strain>
    </source>
</reference>
<accession>A0A6A0A8V9</accession>
<keyword evidence="2" id="KW-1185">Reference proteome</keyword>
<evidence type="ECO:0000313" key="1">
    <source>
        <dbReference type="EMBL" id="GFH28547.1"/>
    </source>
</evidence>